<feature type="domain" description="SIS" evidence="2">
    <location>
        <begin position="22"/>
        <end position="167"/>
    </location>
</feature>
<evidence type="ECO:0000313" key="3">
    <source>
        <dbReference type="EMBL" id="QEC50661.1"/>
    </source>
</evidence>
<dbReference type="Proteomes" id="UP000321805">
    <property type="component" value="Chromosome"/>
</dbReference>
<dbReference type="PROSITE" id="PS51464">
    <property type="entry name" value="SIS"/>
    <property type="match status" value="2"/>
</dbReference>
<protein>
    <submittedName>
        <fullName evidence="3">SIS domain-containing protein</fullName>
    </submittedName>
</protein>
<dbReference type="InterPro" id="IPR035490">
    <property type="entry name" value="GlmS/FrlB_SIS"/>
</dbReference>
<dbReference type="CDD" id="cd05008">
    <property type="entry name" value="SIS_GlmS_GlmD_1"/>
    <property type="match status" value="1"/>
</dbReference>
<dbReference type="InterPro" id="IPR046348">
    <property type="entry name" value="SIS_dom_sf"/>
</dbReference>
<name>A0A5B8UD97_9ACTN</name>
<dbReference type="GO" id="GO:0097367">
    <property type="term" value="F:carbohydrate derivative binding"/>
    <property type="evidence" value="ECO:0007669"/>
    <property type="project" value="InterPro"/>
</dbReference>
<feature type="domain" description="SIS" evidence="2">
    <location>
        <begin position="195"/>
        <end position="329"/>
    </location>
</feature>
<dbReference type="GO" id="GO:1901135">
    <property type="term" value="P:carbohydrate derivative metabolic process"/>
    <property type="evidence" value="ECO:0007669"/>
    <property type="project" value="InterPro"/>
</dbReference>
<dbReference type="PANTHER" id="PTHR10937">
    <property type="entry name" value="GLUCOSAMINE--FRUCTOSE-6-PHOSPHATE AMINOTRANSFERASE, ISOMERIZING"/>
    <property type="match status" value="1"/>
</dbReference>
<dbReference type="PANTHER" id="PTHR10937:SF8">
    <property type="entry name" value="AMINOTRANSFERASE-RELATED"/>
    <property type="match status" value="1"/>
</dbReference>
<keyword evidence="1" id="KW-0677">Repeat</keyword>
<accession>A0A5B8UD97</accession>
<sequence>MASEMAEQPRVLEALAARRGELTARVRAVLPPAPAGVVLVARGSSDNAAVYGRYVLELATGRPVALAAPSLVTRYHLHGDLEGWLAVGVSQSGRTPEIVTVLEQLGASGARTIAITNAADSPLADVAQATIDTAAGDELAVPATKTVTAQVAAFAVLGEAAAHDPARLPWTAGDWDGLPGAVADLLADPEPARRTAAAIGDAPGLVVAARGILLGAALETALKLKETTAILAEGASAADFLHGPIAVVRDGLPVLTLSSGGPAAGDLDDLAAEVRRRGGRVLTCAAHAGADLPLPASVPEGLASVGVIVRAQQLAHALALDRGIDPDAPFGLSKVTITR</sequence>
<dbReference type="EMBL" id="CP042430">
    <property type="protein sequence ID" value="QEC50661.1"/>
    <property type="molecule type" value="Genomic_DNA"/>
</dbReference>
<dbReference type="SUPFAM" id="SSF53697">
    <property type="entry name" value="SIS domain"/>
    <property type="match status" value="1"/>
</dbReference>
<dbReference type="Gene3D" id="3.40.50.10490">
    <property type="entry name" value="Glucose-6-phosphate isomerase like protein, domain 1"/>
    <property type="match status" value="2"/>
</dbReference>
<evidence type="ECO:0000313" key="4">
    <source>
        <dbReference type="Proteomes" id="UP000321805"/>
    </source>
</evidence>
<dbReference type="KEGG" id="bsol:FSW04_05880"/>
<dbReference type="OrthoDB" id="9761808at2"/>
<dbReference type="AlphaFoldDB" id="A0A5B8UD97"/>
<dbReference type="InterPro" id="IPR001347">
    <property type="entry name" value="SIS_dom"/>
</dbReference>
<organism evidence="3 4">
    <name type="scientific">Baekduia soli</name>
    <dbReference type="NCBI Taxonomy" id="496014"/>
    <lineage>
        <taxon>Bacteria</taxon>
        <taxon>Bacillati</taxon>
        <taxon>Actinomycetota</taxon>
        <taxon>Thermoleophilia</taxon>
        <taxon>Solirubrobacterales</taxon>
        <taxon>Baekduiaceae</taxon>
        <taxon>Baekduia</taxon>
    </lineage>
</organism>
<proteinExistence type="predicted"/>
<reference evidence="3 4" key="1">
    <citation type="journal article" date="2018" name="J. Microbiol.">
        <title>Baekduia soli gen. nov., sp. nov., a novel bacterium isolated from the soil of Baekdu Mountain and proposal of a novel family name, Baekduiaceae fam. nov.</title>
        <authorList>
            <person name="An D.S."/>
            <person name="Siddiqi M.Z."/>
            <person name="Kim K.H."/>
            <person name="Yu H.S."/>
            <person name="Im W.T."/>
        </authorList>
    </citation>
    <scope>NUCLEOTIDE SEQUENCE [LARGE SCALE GENOMIC DNA]</scope>
    <source>
        <strain evidence="3 4">BR7-21</strain>
    </source>
</reference>
<evidence type="ECO:0000259" key="2">
    <source>
        <dbReference type="PROSITE" id="PS51464"/>
    </source>
</evidence>
<gene>
    <name evidence="3" type="ORF">FSW04_05880</name>
</gene>
<dbReference type="InterPro" id="IPR035466">
    <property type="entry name" value="GlmS/AgaS_SIS"/>
</dbReference>
<dbReference type="CDD" id="cd05009">
    <property type="entry name" value="SIS_GlmS_GlmD_2"/>
    <property type="match status" value="1"/>
</dbReference>
<dbReference type="Pfam" id="PF01380">
    <property type="entry name" value="SIS"/>
    <property type="match status" value="2"/>
</dbReference>
<keyword evidence="4" id="KW-1185">Reference proteome</keyword>
<evidence type="ECO:0000256" key="1">
    <source>
        <dbReference type="ARBA" id="ARBA00022737"/>
    </source>
</evidence>